<reference evidence="2 3" key="1">
    <citation type="submission" date="2018-12" db="EMBL/GenBank/DDBJ databases">
        <title>Complete Genome Sequence of Glutamicibacter creatinolyticus strain LGCM259,isolated from an abscess of a 12-year-old mare in Italy.</title>
        <authorList>
            <person name="Santos R.G."/>
            <person name="Silva A.L."/>
            <person name="Seyffert N."/>
            <person name="Castro T.L.P."/>
            <person name="Attili A.R."/>
            <person name="Rifici C."/>
            <person name="Mazzullo G."/>
            <person name="Brenig B."/>
            <person name="Venanzi F."/>
            <person name="Azevedo V."/>
        </authorList>
    </citation>
    <scope>NUCLEOTIDE SEQUENCE [LARGE SCALE GENOMIC DNA]</scope>
    <source>
        <strain evidence="2 3">LGCM 259</strain>
    </source>
</reference>
<evidence type="ECO:0000259" key="1">
    <source>
        <dbReference type="Pfam" id="PF03551"/>
    </source>
</evidence>
<organism evidence="2 3">
    <name type="scientific">Glutamicibacter creatinolyticus</name>
    <dbReference type="NCBI Taxonomy" id="162496"/>
    <lineage>
        <taxon>Bacteria</taxon>
        <taxon>Bacillati</taxon>
        <taxon>Actinomycetota</taxon>
        <taxon>Actinomycetes</taxon>
        <taxon>Micrococcales</taxon>
        <taxon>Micrococcaceae</taxon>
        <taxon>Glutamicibacter</taxon>
    </lineage>
</organism>
<keyword evidence="3" id="KW-1185">Reference proteome</keyword>
<dbReference type="PANTHER" id="PTHR33169:SF14">
    <property type="entry name" value="TRANSCRIPTIONAL REGULATOR RV3488"/>
    <property type="match status" value="1"/>
</dbReference>
<dbReference type="KEGG" id="gcr:GcLGCM259_1664"/>
<proteinExistence type="predicted"/>
<dbReference type="InterPro" id="IPR052509">
    <property type="entry name" value="Metal_resp_DNA-bind_regulator"/>
</dbReference>
<dbReference type="AlphaFoldDB" id="A0A5B7WTQ4"/>
<accession>A0A5B7WTQ4</accession>
<dbReference type="InterPro" id="IPR036388">
    <property type="entry name" value="WH-like_DNA-bd_sf"/>
</dbReference>
<evidence type="ECO:0000313" key="3">
    <source>
        <dbReference type="Proteomes" id="UP000307000"/>
    </source>
</evidence>
<dbReference type="EMBL" id="CP034412">
    <property type="protein sequence ID" value="QCY47388.1"/>
    <property type="molecule type" value="Genomic_DNA"/>
</dbReference>
<dbReference type="InterPro" id="IPR005149">
    <property type="entry name" value="Tscrpt_reg_PadR_N"/>
</dbReference>
<dbReference type="Proteomes" id="UP000307000">
    <property type="component" value="Chromosome"/>
</dbReference>
<dbReference type="InterPro" id="IPR036390">
    <property type="entry name" value="WH_DNA-bd_sf"/>
</dbReference>
<dbReference type="Pfam" id="PF03551">
    <property type="entry name" value="PadR"/>
    <property type="match status" value="1"/>
</dbReference>
<dbReference type="PANTHER" id="PTHR33169">
    <property type="entry name" value="PADR-FAMILY TRANSCRIPTIONAL REGULATOR"/>
    <property type="match status" value="1"/>
</dbReference>
<sequence length="113" mass="12835">MDRAVEKMATNLRKGVLEYCVLALLDQREMYGLEIANELMERELSASEGSLYPLLARMKQAGSVDARWEAGDGTRSRKYYAITEHGRHQLASFREVWRGIQQQVDGLLGGHHV</sequence>
<dbReference type="Gene3D" id="1.10.10.10">
    <property type="entry name" value="Winged helix-like DNA-binding domain superfamily/Winged helix DNA-binding domain"/>
    <property type="match status" value="1"/>
</dbReference>
<gene>
    <name evidence="2" type="ORF">GcLGCM259_1664</name>
</gene>
<dbReference type="SUPFAM" id="SSF46785">
    <property type="entry name" value="Winged helix' DNA-binding domain"/>
    <property type="match status" value="1"/>
</dbReference>
<feature type="domain" description="Transcription regulator PadR N-terminal" evidence="1">
    <location>
        <begin position="21"/>
        <end position="91"/>
    </location>
</feature>
<protein>
    <submittedName>
        <fullName evidence="2">PadR family transcriptional regulator</fullName>
    </submittedName>
</protein>
<evidence type="ECO:0000313" key="2">
    <source>
        <dbReference type="EMBL" id="QCY47388.1"/>
    </source>
</evidence>
<name>A0A5B7WTQ4_9MICC</name>